<organism evidence="1 2">
    <name type="scientific">Enhygromyxa salina</name>
    <dbReference type="NCBI Taxonomy" id="215803"/>
    <lineage>
        <taxon>Bacteria</taxon>
        <taxon>Pseudomonadati</taxon>
        <taxon>Myxococcota</taxon>
        <taxon>Polyangia</taxon>
        <taxon>Nannocystales</taxon>
        <taxon>Nannocystaceae</taxon>
        <taxon>Enhygromyxa</taxon>
    </lineage>
</organism>
<evidence type="ECO:0000313" key="2">
    <source>
        <dbReference type="Proteomes" id="UP000237968"/>
    </source>
</evidence>
<name>A0A2S9XRM2_9BACT</name>
<evidence type="ECO:0000313" key="1">
    <source>
        <dbReference type="EMBL" id="PRP95496.1"/>
    </source>
</evidence>
<dbReference type="InterPro" id="IPR036890">
    <property type="entry name" value="HATPase_C_sf"/>
</dbReference>
<evidence type="ECO:0008006" key="3">
    <source>
        <dbReference type="Google" id="ProtNLM"/>
    </source>
</evidence>
<proteinExistence type="predicted"/>
<dbReference type="Gene3D" id="3.30.565.10">
    <property type="entry name" value="Histidine kinase-like ATPase, C-terminal domain"/>
    <property type="match status" value="1"/>
</dbReference>
<comment type="caution">
    <text evidence="1">The sequence shown here is derived from an EMBL/GenBank/DDBJ whole genome shotgun (WGS) entry which is preliminary data.</text>
</comment>
<dbReference type="Proteomes" id="UP000237968">
    <property type="component" value="Unassembled WGS sequence"/>
</dbReference>
<dbReference type="AlphaFoldDB" id="A0A2S9XRM2"/>
<protein>
    <recommendedName>
        <fullName evidence="3">Histidine kinase/HSP90-like ATPase domain-containing protein</fullName>
    </recommendedName>
</protein>
<gene>
    <name evidence="1" type="ORF">ENSA5_38490</name>
</gene>
<dbReference type="EMBL" id="PVNK01000169">
    <property type="protein sequence ID" value="PRP95496.1"/>
    <property type="molecule type" value="Genomic_DNA"/>
</dbReference>
<accession>A0A2S9XRM2</accession>
<reference evidence="1 2" key="1">
    <citation type="submission" date="2018-03" db="EMBL/GenBank/DDBJ databases">
        <title>Draft Genome Sequences of the Obligatory Marine Myxobacteria Enhygromyxa salina SWB005.</title>
        <authorList>
            <person name="Poehlein A."/>
            <person name="Moghaddam J.A."/>
            <person name="Harms H."/>
            <person name="Alanjari M."/>
            <person name="Koenig G.M."/>
            <person name="Daniel R."/>
            <person name="Schaeberle T.F."/>
        </authorList>
    </citation>
    <scope>NUCLEOTIDE SEQUENCE [LARGE SCALE GENOMIC DNA]</scope>
    <source>
        <strain evidence="1 2">SWB005</strain>
    </source>
</reference>
<sequence length="258" mass="28589">MVRILMPNHLDKVELLAESGRIRDLEVDWGADLAESVGLCRRYPDIRPVLGQLLLGPQQSKLIDALVGPSGNRGGQPLRIQWGWGELQEFDGDWSGTGFEMRFKTSMMRGGVSSGHAAFVCGAMDEMISNAQEHSRADCFAVATYEVTKSFWMFSVTDFGIGIPDRIRENRRHRGLKDLDAISAALEHGVSTYQEEERGMGYSQVFRALADRAARLRIRSGCGLLEWEGFVNGVGEQQLSPKPRRGGTHVRAAAKLPL</sequence>
<keyword evidence="2" id="KW-1185">Reference proteome</keyword>
<dbReference type="SUPFAM" id="SSF55874">
    <property type="entry name" value="ATPase domain of HSP90 chaperone/DNA topoisomerase II/histidine kinase"/>
    <property type="match status" value="1"/>
</dbReference>